<reference evidence="1 2" key="1">
    <citation type="submission" date="2014-04" db="EMBL/GenBank/DDBJ databases">
        <authorList>
            <consortium name="DOE Joint Genome Institute"/>
            <person name="Kuo A."/>
            <person name="Kohler A."/>
            <person name="Costa M.D."/>
            <person name="Nagy L.G."/>
            <person name="Floudas D."/>
            <person name="Copeland A."/>
            <person name="Barry K.W."/>
            <person name="Cichocki N."/>
            <person name="Veneault-Fourrey C."/>
            <person name="LaButti K."/>
            <person name="Lindquist E.A."/>
            <person name="Lipzen A."/>
            <person name="Lundell T."/>
            <person name="Morin E."/>
            <person name="Murat C."/>
            <person name="Sun H."/>
            <person name="Tunlid A."/>
            <person name="Henrissat B."/>
            <person name="Grigoriev I.V."/>
            <person name="Hibbett D.S."/>
            <person name="Martin F."/>
            <person name="Nordberg H.P."/>
            <person name="Cantor M.N."/>
            <person name="Hua S.X."/>
        </authorList>
    </citation>
    <scope>NUCLEOTIDE SEQUENCE [LARGE SCALE GENOMIC DNA]</scope>
    <source>
        <strain evidence="1 2">Marx 270</strain>
    </source>
</reference>
<dbReference type="OrthoDB" id="3140719at2759"/>
<dbReference type="HOGENOM" id="CLU_084529_0_0_1"/>
<evidence type="ECO:0000313" key="2">
    <source>
        <dbReference type="Proteomes" id="UP000054217"/>
    </source>
</evidence>
<evidence type="ECO:0000313" key="1">
    <source>
        <dbReference type="EMBL" id="KIO05616.1"/>
    </source>
</evidence>
<dbReference type="AlphaFoldDB" id="A0A0C3PC72"/>
<accession>A0A0C3PC72</accession>
<dbReference type="Proteomes" id="UP000054217">
    <property type="component" value="Unassembled WGS sequence"/>
</dbReference>
<protein>
    <recommendedName>
        <fullName evidence="3">Aminoglycoside phosphotransferase domain-containing protein</fullName>
    </recommendedName>
</protein>
<evidence type="ECO:0008006" key="3">
    <source>
        <dbReference type="Google" id="ProtNLM"/>
    </source>
</evidence>
<organism evidence="1 2">
    <name type="scientific">Pisolithus tinctorius Marx 270</name>
    <dbReference type="NCBI Taxonomy" id="870435"/>
    <lineage>
        <taxon>Eukaryota</taxon>
        <taxon>Fungi</taxon>
        <taxon>Dikarya</taxon>
        <taxon>Basidiomycota</taxon>
        <taxon>Agaricomycotina</taxon>
        <taxon>Agaricomycetes</taxon>
        <taxon>Agaricomycetidae</taxon>
        <taxon>Boletales</taxon>
        <taxon>Sclerodermatineae</taxon>
        <taxon>Pisolithaceae</taxon>
        <taxon>Pisolithus</taxon>
    </lineage>
</organism>
<dbReference type="InterPro" id="IPR011009">
    <property type="entry name" value="Kinase-like_dom_sf"/>
</dbReference>
<sequence>MSQDLEAAVIAACTKHEKQNSRNLDYRACVYIGTDYFVKYGARRDLELELATQEFIFTHAQQTNAPDAPRIAKIVHHFVDKWTMYLVMERIKLQESPPDLAARIQKAMKWLSEVPLPSNYALGPIGRGPIRHMFFKDFEAPFVFPDVVTLEQYVKRASRLLPHSTQKKLSPVSICGERLMFTQSDMHDSNFGVDEHGRTVLMDFNTIGLLPETFVAFTLCSDDKLRAIAASLGLSGNSNLASMAAICCCLWMASNPTFGMAKELSEN</sequence>
<name>A0A0C3PC72_PISTI</name>
<proteinExistence type="predicted"/>
<dbReference type="STRING" id="870435.A0A0C3PC72"/>
<gene>
    <name evidence="1" type="ORF">M404DRAFT_999746</name>
</gene>
<dbReference type="SUPFAM" id="SSF56112">
    <property type="entry name" value="Protein kinase-like (PK-like)"/>
    <property type="match status" value="1"/>
</dbReference>
<dbReference type="InParanoid" id="A0A0C3PC72"/>
<reference evidence="2" key="2">
    <citation type="submission" date="2015-01" db="EMBL/GenBank/DDBJ databases">
        <title>Evolutionary Origins and Diversification of the Mycorrhizal Mutualists.</title>
        <authorList>
            <consortium name="DOE Joint Genome Institute"/>
            <consortium name="Mycorrhizal Genomics Consortium"/>
            <person name="Kohler A."/>
            <person name="Kuo A."/>
            <person name="Nagy L.G."/>
            <person name="Floudas D."/>
            <person name="Copeland A."/>
            <person name="Barry K.W."/>
            <person name="Cichocki N."/>
            <person name="Veneault-Fourrey C."/>
            <person name="LaButti K."/>
            <person name="Lindquist E.A."/>
            <person name="Lipzen A."/>
            <person name="Lundell T."/>
            <person name="Morin E."/>
            <person name="Murat C."/>
            <person name="Riley R."/>
            <person name="Ohm R."/>
            <person name="Sun H."/>
            <person name="Tunlid A."/>
            <person name="Henrissat B."/>
            <person name="Grigoriev I.V."/>
            <person name="Hibbett D.S."/>
            <person name="Martin F."/>
        </authorList>
    </citation>
    <scope>NUCLEOTIDE SEQUENCE [LARGE SCALE GENOMIC DNA]</scope>
    <source>
        <strain evidence="2">Marx 270</strain>
    </source>
</reference>
<dbReference type="EMBL" id="KN831966">
    <property type="protein sequence ID" value="KIO05616.1"/>
    <property type="molecule type" value="Genomic_DNA"/>
</dbReference>
<keyword evidence="2" id="KW-1185">Reference proteome</keyword>